<comment type="caution">
    <text evidence="2">The sequence shown here is derived from an EMBL/GenBank/DDBJ whole genome shotgun (WGS) entry which is preliminary data.</text>
</comment>
<feature type="transmembrane region" description="Helical" evidence="1">
    <location>
        <begin position="67"/>
        <end position="90"/>
    </location>
</feature>
<protein>
    <recommendedName>
        <fullName evidence="4">Cytochrome b561 domain-containing protein</fullName>
    </recommendedName>
</protein>
<dbReference type="EMBL" id="CAUYUJ010015297">
    <property type="protein sequence ID" value="CAK0852145.1"/>
    <property type="molecule type" value="Genomic_DNA"/>
</dbReference>
<gene>
    <name evidence="2" type="ORF">PCOR1329_LOCUS44094</name>
</gene>
<keyword evidence="1" id="KW-0472">Membrane</keyword>
<evidence type="ECO:0000313" key="2">
    <source>
        <dbReference type="EMBL" id="CAK0852145.1"/>
    </source>
</evidence>
<feature type="transmembrane region" description="Helical" evidence="1">
    <location>
        <begin position="227"/>
        <end position="243"/>
    </location>
</feature>
<reference evidence="2" key="1">
    <citation type="submission" date="2023-10" db="EMBL/GenBank/DDBJ databases">
        <authorList>
            <person name="Chen Y."/>
            <person name="Shah S."/>
            <person name="Dougan E. K."/>
            <person name="Thang M."/>
            <person name="Chan C."/>
        </authorList>
    </citation>
    <scope>NUCLEOTIDE SEQUENCE [LARGE SCALE GENOMIC DNA]</scope>
</reference>
<evidence type="ECO:0000256" key="1">
    <source>
        <dbReference type="SAM" id="Phobius"/>
    </source>
</evidence>
<keyword evidence="3" id="KW-1185">Reference proteome</keyword>
<feature type="transmembrane region" description="Helical" evidence="1">
    <location>
        <begin position="195"/>
        <end position="215"/>
    </location>
</feature>
<accession>A0ABN9U0E6</accession>
<proteinExistence type="predicted"/>
<sequence>MAGPEPELMKVGSCIVADAQQDFGAQLLQPRSFGGYIFQPKQDWELAPGDLGFLRGTSKADSERQSLVYLVVGLFLSSISFVGFLAAIYMRLTTGSWWRDPVYIRSIPGSSIDPFVSVHGAVGMSWLGVMTAQLVTGAWPWGGRRKALRAAHVWLGRASAPLAVCFFSTSGFTLLAGLIVEPLGVGYNSIFVRSLQAWSVFLSAVLYLFGIIQALHRNIAVHKDCMLGSIVFALVPVGVPRFGRDLLQWSVGSGCNVSSTPEH</sequence>
<keyword evidence="1" id="KW-1133">Transmembrane helix</keyword>
<evidence type="ECO:0000313" key="3">
    <source>
        <dbReference type="Proteomes" id="UP001189429"/>
    </source>
</evidence>
<evidence type="ECO:0008006" key="4">
    <source>
        <dbReference type="Google" id="ProtNLM"/>
    </source>
</evidence>
<feature type="transmembrane region" description="Helical" evidence="1">
    <location>
        <begin position="118"/>
        <end position="139"/>
    </location>
</feature>
<feature type="non-terminal residue" evidence="2">
    <location>
        <position position="263"/>
    </location>
</feature>
<feature type="transmembrane region" description="Helical" evidence="1">
    <location>
        <begin position="160"/>
        <end position="180"/>
    </location>
</feature>
<dbReference type="Proteomes" id="UP001189429">
    <property type="component" value="Unassembled WGS sequence"/>
</dbReference>
<keyword evidence="1" id="KW-0812">Transmembrane</keyword>
<organism evidence="2 3">
    <name type="scientific">Prorocentrum cordatum</name>
    <dbReference type="NCBI Taxonomy" id="2364126"/>
    <lineage>
        <taxon>Eukaryota</taxon>
        <taxon>Sar</taxon>
        <taxon>Alveolata</taxon>
        <taxon>Dinophyceae</taxon>
        <taxon>Prorocentrales</taxon>
        <taxon>Prorocentraceae</taxon>
        <taxon>Prorocentrum</taxon>
    </lineage>
</organism>
<name>A0ABN9U0E6_9DINO</name>